<dbReference type="PANTHER" id="PTHR12697:SF5">
    <property type="entry name" value="DEOXYHYPUSINE HYDROXYLASE"/>
    <property type="match status" value="1"/>
</dbReference>
<dbReference type="PANTHER" id="PTHR12697">
    <property type="entry name" value="PBS LYASE HEAT-LIKE PROTEIN"/>
    <property type="match status" value="1"/>
</dbReference>
<comment type="caution">
    <text evidence="2">The sequence shown here is derived from an EMBL/GenBank/DDBJ whole genome shotgun (WGS) entry which is preliminary data.</text>
</comment>
<dbReference type="SUPFAM" id="SSF48371">
    <property type="entry name" value="ARM repeat"/>
    <property type="match status" value="1"/>
</dbReference>
<dbReference type="AlphaFoldDB" id="A0A2N1PRQ5"/>
<dbReference type="InterPro" id="IPR011989">
    <property type="entry name" value="ARM-like"/>
</dbReference>
<protein>
    <recommendedName>
        <fullName evidence="4">HEAT repeat domain-containing protein</fullName>
    </recommendedName>
</protein>
<gene>
    <name evidence="2" type="ORF">CVV64_04440</name>
</gene>
<dbReference type="Proteomes" id="UP000233256">
    <property type="component" value="Unassembled WGS sequence"/>
</dbReference>
<proteinExistence type="predicted"/>
<dbReference type="Gene3D" id="1.25.10.10">
    <property type="entry name" value="Leucine-rich Repeat Variant"/>
    <property type="match status" value="2"/>
</dbReference>
<feature type="region of interest" description="Disordered" evidence="1">
    <location>
        <begin position="306"/>
        <end position="333"/>
    </location>
</feature>
<accession>A0A2N1PRQ5</accession>
<organism evidence="2 3">
    <name type="scientific">Candidatus Wallbacteria bacterium HGW-Wallbacteria-1</name>
    <dbReference type="NCBI Taxonomy" id="2013854"/>
    <lineage>
        <taxon>Bacteria</taxon>
        <taxon>Candidatus Walliibacteriota</taxon>
    </lineage>
</organism>
<dbReference type="GO" id="GO:0016491">
    <property type="term" value="F:oxidoreductase activity"/>
    <property type="evidence" value="ECO:0007669"/>
    <property type="project" value="TreeGrafter"/>
</dbReference>
<evidence type="ECO:0000313" key="2">
    <source>
        <dbReference type="EMBL" id="PKK91025.1"/>
    </source>
</evidence>
<name>A0A2N1PRQ5_9BACT</name>
<dbReference type="InterPro" id="IPR016024">
    <property type="entry name" value="ARM-type_fold"/>
</dbReference>
<sequence length="422" mass="46999">MEAHVRQKVLENLQSETPQIKKDAIETLGNQGLPQDIPILMEAMKDRNPGVRYFARKAIERIRERYPNAVVAGSSDHHGLQVEDERDIESLGSRMENPNFQIRLDAVLATIRHGFSELYPLLKKRLLIEKHEFVKSALVKGVGVFGDLTGAPLLSRFLKDPDARVRANTVEALELIGDPRVATYVRPLLTDQDNRVRANCFRMLLNYGEESALLELRGMAESQEEWMQQSAGAILRMMERESSHDSIMGNLESENLEERLRGLITLRRMGLNASDTVVVEKVKVLAGSTISKESEFASHLLGEDHSSVKPEKAMPVKTSPGVEETPFPVSAAGESKSEKAVSVFAASSALSSSSDRVNTDKTELESAWDSPEITISSVDKAVSRVTKPVQQKSTAHRKDVRVSDLGIEIIRRIIRRALDKKN</sequence>
<evidence type="ECO:0008006" key="4">
    <source>
        <dbReference type="Google" id="ProtNLM"/>
    </source>
</evidence>
<reference evidence="2 3" key="1">
    <citation type="journal article" date="2017" name="ISME J.">
        <title>Potential for microbial H2 and metal transformations associated with novel bacteria and archaea in deep terrestrial subsurface sediments.</title>
        <authorList>
            <person name="Hernsdorf A.W."/>
            <person name="Amano Y."/>
            <person name="Miyakawa K."/>
            <person name="Ise K."/>
            <person name="Suzuki Y."/>
            <person name="Anantharaman K."/>
            <person name="Probst A."/>
            <person name="Burstein D."/>
            <person name="Thomas B.C."/>
            <person name="Banfield J.F."/>
        </authorList>
    </citation>
    <scope>NUCLEOTIDE SEQUENCE [LARGE SCALE GENOMIC DNA]</scope>
    <source>
        <strain evidence="2">HGW-Wallbacteria-1</strain>
    </source>
</reference>
<dbReference type="Pfam" id="PF13646">
    <property type="entry name" value="HEAT_2"/>
    <property type="match status" value="1"/>
</dbReference>
<evidence type="ECO:0000256" key="1">
    <source>
        <dbReference type="SAM" id="MobiDB-lite"/>
    </source>
</evidence>
<dbReference type="EMBL" id="PGXC01000003">
    <property type="protein sequence ID" value="PKK91025.1"/>
    <property type="molecule type" value="Genomic_DNA"/>
</dbReference>
<evidence type="ECO:0000313" key="3">
    <source>
        <dbReference type="Proteomes" id="UP000233256"/>
    </source>
</evidence>